<proteinExistence type="predicted"/>
<keyword evidence="2" id="KW-1185">Reference proteome</keyword>
<protein>
    <submittedName>
        <fullName evidence="1">Uncharacterized protein</fullName>
    </submittedName>
</protein>
<name>A0A8X6JVL6_9ARAC</name>
<accession>A0A8X6JVL6</accession>
<dbReference type="AlphaFoldDB" id="A0A8X6JVL6"/>
<dbReference type="Proteomes" id="UP000886998">
    <property type="component" value="Unassembled WGS sequence"/>
</dbReference>
<gene>
    <name evidence="1" type="ORF">TNIN_247071</name>
</gene>
<reference evidence="1" key="1">
    <citation type="submission" date="2020-08" db="EMBL/GenBank/DDBJ databases">
        <title>Multicomponent nature underlies the extraordinary mechanical properties of spider dragline silk.</title>
        <authorList>
            <person name="Kono N."/>
            <person name="Nakamura H."/>
            <person name="Mori M."/>
            <person name="Yoshida Y."/>
            <person name="Ohtoshi R."/>
            <person name="Malay A.D."/>
            <person name="Moran D.A.P."/>
            <person name="Tomita M."/>
            <person name="Numata K."/>
            <person name="Arakawa K."/>
        </authorList>
    </citation>
    <scope>NUCLEOTIDE SEQUENCE</scope>
</reference>
<comment type="caution">
    <text evidence="1">The sequence shown here is derived from an EMBL/GenBank/DDBJ whole genome shotgun (WGS) entry which is preliminary data.</text>
</comment>
<evidence type="ECO:0000313" key="1">
    <source>
        <dbReference type="EMBL" id="GFS61894.1"/>
    </source>
</evidence>
<evidence type="ECO:0000313" key="2">
    <source>
        <dbReference type="Proteomes" id="UP000886998"/>
    </source>
</evidence>
<organism evidence="1 2">
    <name type="scientific">Trichonephila inaurata madagascariensis</name>
    <dbReference type="NCBI Taxonomy" id="2747483"/>
    <lineage>
        <taxon>Eukaryota</taxon>
        <taxon>Metazoa</taxon>
        <taxon>Ecdysozoa</taxon>
        <taxon>Arthropoda</taxon>
        <taxon>Chelicerata</taxon>
        <taxon>Arachnida</taxon>
        <taxon>Araneae</taxon>
        <taxon>Araneomorphae</taxon>
        <taxon>Entelegynae</taxon>
        <taxon>Araneoidea</taxon>
        <taxon>Nephilidae</taxon>
        <taxon>Trichonephila</taxon>
        <taxon>Trichonephila inaurata</taxon>
    </lineage>
</organism>
<sequence>MANDCDFEELWILSDRCSALQHLSGRSSSNDETSLFWSAEEDLSNPRCPPPHNEYYYMFTLEIMRSLIDW</sequence>
<dbReference type="EMBL" id="BMAV01027740">
    <property type="protein sequence ID" value="GFS61894.1"/>
    <property type="molecule type" value="Genomic_DNA"/>
</dbReference>